<feature type="transmembrane region" description="Helical" evidence="7">
    <location>
        <begin position="257"/>
        <end position="274"/>
    </location>
</feature>
<protein>
    <submittedName>
        <fullName evidence="8">Lipopolysaccharide biosynthesis protein</fullName>
    </submittedName>
</protein>
<evidence type="ECO:0000256" key="3">
    <source>
        <dbReference type="ARBA" id="ARBA00022475"/>
    </source>
</evidence>
<comment type="subcellular location">
    <subcellularLocation>
        <location evidence="1">Cell membrane</location>
        <topology evidence="1">Multi-pass membrane protein</topology>
    </subcellularLocation>
</comment>
<accession>A0A3E3E1A6</accession>
<dbReference type="PANTHER" id="PTHR30250">
    <property type="entry name" value="PST FAMILY PREDICTED COLANIC ACID TRANSPORTER"/>
    <property type="match status" value="1"/>
</dbReference>
<dbReference type="AlphaFoldDB" id="A0A3E3E1A6"/>
<dbReference type="EMBL" id="QUSM01000002">
    <property type="protein sequence ID" value="RGD75341.1"/>
    <property type="molecule type" value="Genomic_DNA"/>
</dbReference>
<keyword evidence="6 7" id="KW-0472">Membrane</keyword>
<gene>
    <name evidence="8" type="ORF">DW687_03170</name>
</gene>
<feature type="transmembrane region" description="Helical" evidence="7">
    <location>
        <begin position="418"/>
        <end position="438"/>
    </location>
</feature>
<evidence type="ECO:0000313" key="9">
    <source>
        <dbReference type="Proteomes" id="UP000261212"/>
    </source>
</evidence>
<evidence type="ECO:0000256" key="2">
    <source>
        <dbReference type="ARBA" id="ARBA00007430"/>
    </source>
</evidence>
<proteinExistence type="inferred from homology"/>
<keyword evidence="5 7" id="KW-1133">Transmembrane helix</keyword>
<evidence type="ECO:0000256" key="7">
    <source>
        <dbReference type="SAM" id="Phobius"/>
    </source>
</evidence>
<name>A0A3E3E1A6_9FIRM</name>
<feature type="transmembrane region" description="Helical" evidence="7">
    <location>
        <begin position="294"/>
        <end position="316"/>
    </location>
</feature>
<comment type="similarity">
    <text evidence="2">Belongs to the polysaccharide synthase family.</text>
</comment>
<feature type="transmembrane region" description="Helical" evidence="7">
    <location>
        <begin position="322"/>
        <end position="342"/>
    </location>
</feature>
<evidence type="ECO:0000256" key="4">
    <source>
        <dbReference type="ARBA" id="ARBA00022692"/>
    </source>
</evidence>
<feature type="transmembrane region" description="Helical" evidence="7">
    <location>
        <begin position="174"/>
        <end position="195"/>
    </location>
</feature>
<keyword evidence="4 7" id="KW-0812">Transmembrane</keyword>
<evidence type="ECO:0000256" key="1">
    <source>
        <dbReference type="ARBA" id="ARBA00004651"/>
    </source>
</evidence>
<evidence type="ECO:0000256" key="5">
    <source>
        <dbReference type="ARBA" id="ARBA00022989"/>
    </source>
</evidence>
<dbReference type="Proteomes" id="UP000261212">
    <property type="component" value="Unassembled WGS sequence"/>
</dbReference>
<feature type="transmembrane region" description="Helical" evidence="7">
    <location>
        <begin position="47"/>
        <end position="71"/>
    </location>
</feature>
<dbReference type="GO" id="GO:0005886">
    <property type="term" value="C:plasma membrane"/>
    <property type="evidence" value="ECO:0007669"/>
    <property type="project" value="UniProtKB-SubCell"/>
</dbReference>
<comment type="caution">
    <text evidence="8">The sequence shown here is derived from an EMBL/GenBank/DDBJ whole genome shotgun (WGS) entry which is preliminary data.</text>
</comment>
<keyword evidence="3" id="KW-1003">Cell membrane</keyword>
<feature type="transmembrane region" description="Helical" evidence="7">
    <location>
        <begin position="118"/>
        <end position="139"/>
    </location>
</feature>
<dbReference type="Pfam" id="PF13440">
    <property type="entry name" value="Polysacc_synt_3"/>
    <property type="match status" value="1"/>
</dbReference>
<dbReference type="InterPro" id="IPR050833">
    <property type="entry name" value="Poly_Biosynth_Transport"/>
</dbReference>
<feature type="transmembrane region" description="Helical" evidence="7">
    <location>
        <begin position="389"/>
        <end position="406"/>
    </location>
</feature>
<reference evidence="8 9" key="1">
    <citation type="submission" date="2018-08" db="EMBL/GenBank/DDBJ databases">
        <title>A genome reference for cultivated species of the human gut microbiota.</title>
        <authorList>
            <person name="Zou Y."/>
            <person name="Xue W."/>
            <person name="Luo G."/>
        </authorList>
    </citation>
    <scope>NUCLEOTIDE SEQUENCE [LARGE SCALE GENOMIC DNA]</scope>
    <source>
        <strain evidence="8 9">AM25-6</strain>
    </source>
</reference>
<dbReference type="PANTHER" id="PTHR30250:SF10">
    <property type="entry name" value="LIPOPOLYSACCHARIDE BIOSYNTHESIS PROTEIN WZXC"/>
    <property type="match status" value="1"/>
</dbReference>
<feature type="transmembrane region" description="Helical" evidence="7">
    <location>
        <begin position="444"/>
        <end position="465"/>
    </location>
</feature>
<evidence type="ECO:0000256" key="6">
    <source>
        <dbReference type="ARBA" id="ARBA00023136"/>
    </source>
</evidence>
<feature type="transmembrane region" description="Helical" evidence="7">
    <location>
        <begin position="363"/>
        <end position="383"/>
    </location>
</feature>
<feature type="transmembrane region" description="Helical" evidence="7">
    <location>
        <begin position="83"/>
        <end position="106"/>
    </location>
</feature>
<dbReference type="RefSeq" id="WP_117531562.1">
    <property type="nucleotide sequence ID" value="NZ_QUSM01000002.1"/>
</dbReference>
<dbReference type="CDD" id="cd13127">
    <property type="entry name" value="MATE_tuaB_like"/>
    <property type="match status" value="1"/>
</dbReference>
<evidence type="ECO:0000313" key="8">
    <source>
        <dbReference type="EMBL" id="RGD75341.1"/>
    </source>
</evidence>
<organism evidence="8 9">
    <name type="scientific">Anaerofustis stercorihominis</name>
    <dbReference type="NCBI Taxonomy" id="214853"/>
    <lineage>
        <taxon>Bacteria</taxon>
        <taxon>Bacillati</taxon>
        <taxon>Bacillota</taxon>
        <taxon>Clostridia</taxon>
        <taxon>Eubacteriales</taxon>
        <taxon>Eubacteriaceae</taxon>
        <taxon>Anaerofustis</taxon>
    </lineage>
</organism>
<feature type="transmembrane region" description="Helical" evidence="7">
    <location>
        <begin position="216"/>
        <end position="237"/>
    </location>
</feature>
<sequence length="485" mass="54204">MSDKKLSSGNIIINLIWKFMERISVQAINLIIQILLARKLFPEDFAAVAIITVFINIATIFVQSGFGTALIQKAEIDELDSSSIFYFSISASFVLYIILFFAAPYVANFYHQDILKNLLRAEAIILVFGAFNTVQQAILARNLEFKKNFKASLLGCIASGITGVGLAYAGAGIWALAISTIVNNFVLTVVLWFSVRWRPKLIFSLKRVKTLFSFSWKLVCSSLVSVIYTNVRTLIIGKAFKSDTLGYYNRGDMLGSSLMNGLTGAINAVMLPVLSTKQDKIEEMKKMLRRTMSLNCFVIFPVMFGLVAVSKPLILILFTDKWLNAVPFMQLVCIAYAFYPMHSANLQAINALGRSDVALKLEVIKRVIGLCLIGLSFPFGVYAIVGSEILFSLVATIVNGFPNKYLINYSIKEQWRDIIPYLILAVIMSILVYSLSLILNIPNILLLIIQIIMGIFIYILGCHILKLDAYTYMLNKIKSVLSSRK</sequence>
<feature type="transmembrane region" description="Helical" evidence="7">
    <location>
        <begin position="151"/>
        <end position="168"/>
    </location>
</feature>